<sequence length="124" mass="12799">MAVLVLPLAGACASGQDGQVSKVAGDFYAAVRGGDGVRACALLTESAAQTLTPMASAEGECATALLKLRLPGAGKVEKVAVWGNEAQARLTGDTLFLHRSAQGWRIRAGGCRPQDQRPYQCAIG</sequence>
<comment type="caution">
    <text evidence="1">The sequence shown here is derived from an EMBL/GenBank/DDBJ whole genome shotgun (WGS) entry which is preliminary data.</text>
</comment>
<gene>
    <name evidence="1" type="ORF">Aph01nite_11570</name>
</gene>
<evidence type="ECO:0000313" key="1">
    <source>
        <dbReference type="EMBL" id="GIH22847.1"/>
    </source>
</evidence>
<reference evidence="1" key="1">
    <citation type="submission" date="2021-01" db="EMBL/GenBank/DDBJ databases">
        <title>Whole genome shotgun sequence of Acrocarpospora phusangensis NBRC 108782.</title>
        <authorList>
            <person name="Komaki H."/>
            <person name="Tamura T."/>
        </authorList>
    </citation>
    <scope>NUCLEOTIDE SEQUENCE</scope>
    <source>
        <strain evidence="1">NBRC 108782</strain>
    </source>
</reference>
<proteinExistence type="predicted"/>
<keyword evidence="2" id="KW-1185">Reference proteome</keyword>
<dbReference type="RefSeq" id="WP_204039680.1">
    <property type="nucleotide sequence ID" value="NZ_BOOA01000006.1"/>
</dbReference>
<evidence type="ECO:0000313" key="2">
    <source>
        <dbReference type="Proteomes" id="UP000640052"/>
    </source>
</evidence>
<dbReference type="AlphaFoldDB" id="A0A919UM24"/>
<dbReference type="Proteomes" id="UP000640052">
    <property type="component" value="Unassembled WGS sequence"/>
</dbReference>
<name>A0A919UM24_9ACTN</name>
<accession>A0A919UM24</accession>
<dbReference type="EMBL" id="BOOA01000006">
    <property type="protein sequence ID" value="GIH22847.1"/>
    <property type="molecule type" value="Genomic_DNA"/>
</dbReference>
<organism evidence="1 2">
    <name type="scientific">Acrocarpospora phusangensis</name>
    <dbReference type="NCBI Taxonomy" id="1070424"/>
    <lineage>
        <taxon>Bacteria</taxon>
        <taxon>Bacillati</taxon>
        <taxon>Actinomycetota</taxon>
        <taxon>Actinomycetes</taxon>
        <taxon>Streptosporangiales</taxon>
        <taxon>Streptosporangiaceae</taxon>
        <taxon>Acrocarpospora</taxon>
    </lineage>
</organism>
<protein>
    <submittedName>
        <fullName evidence="1">Uncharacterized protein</fullName>
    </submittedName>
</protein>